<dbReference type="SUPFAM" id="SSF52540">
    <property type="entry name" value="P-loop containing nucleoside triphosphate hydrolases"/>
    <property type="match status" value="1"/>
</dbReference>
<dbReference type="InterPro" id="IPR027417">
    <property type="entry name" value="P-loop_NTPase"/>
</dbReference>
<evidence type="ECO:0000313" key="3">
    <source>
        <dbReference type="EMBL" id="CAB5074936.1"/>
    </source>
</evidence>
<dbReference type="EMBL" id="CAFBRA010000039">
    <property type="protein sequence ID" value="CAB5074936.1"/>
    <property type="molecule type" value="Genomic_DNA"/>
</dbReference>
<dbReference type="Gene3D" id="3.40.50.300">
    <property type="entry name" value="P-loop containing nucleotide triphosphate hydrolases"/>
    <property type="match status" value="1"/>
</dbReference>
<name>A0A6J7SRP9_9ZZZZ</name>
<dbReference type="AlphaFoldDB" id="A0A6J7SRP9"/>
<proteinExistence type="predicted"/>
<sequence>MKTQASQLAIAIYGHISADPAAVAEALGGHLGSSPDPHTDCAIFVVNPAMGIDQESIDIWQSLDEFQTPRMVVVTHLADSISDFDDAVMLANRVFDQMATPYLVLHDEAGLPCALISLETMRIIDYSTVPATDSACEPEHETLVQEFRDEYLEIMHSMGDGSFAAGLLFPAIPLWIEKGVGLDVVQKYLAQLI</sequence>
<organism evidence="2">
    <name type="scientific">freshwater metagenome</name>
    <dbReference type="NCBI Taxonomy" id="449393"/>
    <lineage>
        <taxon>unclassified sequences</taxon>
        <taxon>metagenomes</taxon>
        <taxon>ecological metagenomes</taxon>
    </lineage>
</organism>
<gene>
    <name evidence="1" type="ORF">UFOPK3232_00217</name>
    <name evidence="2" type="ORF">UFOPK4242_01240</name>
    <name evidence="3" type="ORF">UFOPK4382_00708</name>
</gene>
<accession>A0A6J7SRP9</accession>
<evidence type="ECO:0000313" key="1">
    <source>
        <dbReference type="EMBL" id="CAB4838098.1"/>
    </source>
</evidence>
<dbReference type="EMBL" id="CAFBQC010000093">
    <property type="protein sequence ID" value="CAB5043616.1"/>
    <property type="molecule type" value="Genomic_DNA"/>
</dbReference>
<evidence type="ECO:0000313" key="2">
    <source>
        <dbReference type="EMBL" id="CAB5043616.1"/>
    </source>
</evidence>
<reference evidence="2" key="1">
    <citation type="submission" date="2020-05" db="EMBL/GenBank/DDBJ databases">
        <authorList>
            <person name="Chiriac C."/>
            <person name="Salcher M."/>
            <person name="Ghai R."/>
            <person name="Kavagutti S V."/>
        </authorList>
    </citation>
    <scope>NUCLEOTIDE SEQUENCE</scope>
</reference>
<protein>
    <submittedName>
        <fullName evidence="2">Unannotated protein</fullName>
    </submittedName>
</protein>
<dbReference type="EMBL" id="CAFARE010000004">
    <property type="protein sequence ID" value="CAB4838098.1"/>
    <property type="molecule type" value="Genomic_DNA"/>
</dbReference>